<evidence type="ECO:0000256" key="1">
    <source>
        <dbReference type="SAM" id="MobiDB-lite"/>
    </source>
</evidence>
<keyword evidence="3" id="KW-1185">Reference proteome</keyword>
<name>A0AAP9Y6F5_9ACTO</name>
<protein>
    <recommendedName>
        <fullName evidence="4">ParB/Sulfiredoxin domain-containing protein</fullName>
    </recommendedName>
</protein>
<dbReference type="RefSeq" id="WP_131800104.1">
    <property type="nucleotide sequence ID" value="NZ_CP066065.1"/>
</dbReference>
<evidence type="ECO:0000313" key="2">
    <source>
        <dbReference type="EMBL" id="QQC43637.1"/>
    </source>
</evidence>
<gene>
    <name evidence="2" type="ORF">I6H42_07590</name>
</gene>
<evidence type="ECO:0008006" key="4">
    <source>
        <dbReference type="Google" id="ProtNLM"/>
    </source>
</evidence>
<sequence>MAKSIAEHGLNPTESWAIVQEEGKYVVLEGNRRLVACRLLDNPSKAPDPQTVATFERIKRGVRTTSSYLNPSCVEFEHRADARYWIHLKHHGAGSGEGTAAWGPEMVYLDQVNSGSAPVEWKEFWYWLEETYQHDRPLVDLIDQARREQYTLMDRVYTWKVKELLGASFTQPGQINVNVDTEKIKPFIHELITGMLTPQPKDPKAPGAADILVISSRTLNSRDVAKEIIEKVWTETVGEADVTPAIDIDTAKPSGDTADAAPTPDSSTPDNDAAKRDPGEDPDPHPKNDSRSRHPKPRKSETHLYNGVRCTRMPDRLRKLIKECGELEISKHPEIASVTARVVVELAADALIDHQKLRPKGKQLTDKLAAVLRHLDPLLDSKNPTRLELAGTWAAVRTDTADGHFVRDLHNCVHSYQFTAATEIAKRANALFTPLLNAINTDLAKPPASAVATSKKNGQA</sequence>
<dbReference type="Proteomes" id="UP000595220">
    <property type="component" value="Chromosome"/>
</dbReference>
<feature type="compositionally biased region" description="Basic and acidic residues" evidence="1">
    <location>
        <begin position="272"/>
        <end position="302"/>
    </location>
</feature>
<accession>A0AAP9Y6F5</accession>
<dbReference type="AlphaFoldDB" id="A0AAP9Y6F5"/>
<feature type="region of interest" description="Disordered" evidence="1">
    <location>
        <begin position="244"/>
        <end position="305"/>
    </location>
</feature>
<evidence type="ECO:0000313" key="3">
    <source>
        <dbReference type="Proteomes" id="UP000595220"/>
    </source>
</evidence>
<proteinExistence type="predicted"/>
<dbReference type="EMBL" id="CP066065">
    <property type="protein sequence ID" value="QQC43637.1"/>
    <property type="molecule type" value="Genomic_DNA"/>
</dbReference>
<organism evidence="2 3">
    <name type="scientific">Schaalia meyeri</name>
    <dbReference type="NCBI Taxonomy" id="52773"/>
    <lineage>
        <taxon>Bacteria</taxon>
        <taxon>Bacillati</taxon>
        <taxon>Actinomycetota</taxon>
        <taxon>Actinomycetes</taxon>
        <taxon>Actinomycetales</taxon>
        <taxon>Actinomycetaceae</taxon>
        <taxon>Schaalia</taxon>
    </lineage>
</organism>
<reference evidence="2 3" key="1">
    <citation type="submission" date="2020-12" db="EMBL/GenBank/DDBJ databases">
        <title>FDA dAtabase for Regulatory Grade micrObial Sequences (FDA-ARGOS): Supporting development and validation of Infectious Disease Dx tests.</title>
        <authorList>
            <person name="Sproer C."/>
            <person name="Gronow S."/>
            <person name="Severitt S."/>
            <person name="Schroder I."/>
            <person name="Tallon L."/>
            <person name="Sadzewicz L."/>
            <person name="Zhao X."/>
            <person name="Boylan J."/>
            <person name="Ott S."/>
            <person name="Bowen H."/>
            <person name="Vavikolanu K."/>
            <person name="Mehta A."/>
            <person name="Aluvathingal J."/>
            <person name="Nadendla S."/>
            <person name="Lowell S."/>
            <person name="Myers T."/>
            <person name="Yan Y."/>
            <person name="Sichtig H."/>
        </authorList>
    </citation>
    <scope>NUCLEOTIDE SEQUENCE [LARGE SCALE GENOMIC DNA]</scope>
    <source>
        <strain evidence="2 3">FDAARGOS_985</strain>
    </source>
</reference>